<organism evidence="3 4">
    <name type="scientific">Tribolium castaneum</name>
    <name type="common">Red flour beetle</name>
    <dbReference type="NCBI Taxonomy" id="7070"/>
    <lineage>
        <taxon>Eukaryota</taxon>
        <taxon>Metazoa</taxon>
        <taxon>Ecdysozoa</taxon>
        <taxon>Arthropoda</taxon>
        <taxon>Hexapoda</taxon>
        <taxon>Insecta</taxon>
        <taxon>Pterygota</taxon>
        <taxon>Neoptera</taxon>
        <taxon>Endopterygota</taxon>
        <taxon>Coleoptera</taxon>
        <taxon>Polyphaga</taxon>
        <taxon>Cucujiformia</taxon>
        <taxon>Tenebrionidae</taxon>
        <taxon>Tenebrionidae incertae sedis</taxon>
        <taxon>Tribolium</taxon>
    </lineage>
</organism>
<dbReference type="InterPro" id="IPR050410">
    <property type="entry name" value="CCR4/nocturin_mRNA_transcr"/>
</dbReference>
<dbReference type="Pfam" id="PF03372">
    <property type="entry name" value="Exo_endo_phos"/>
    <property type="match status" value="1"/>
</dbReference>
<sequence>MERLPRTAYLREFETKNQCELLFDLTVELPKIGVLQEEVRAVRRITDTVESLLQHIINKLELSIKKLKKQAQIEHDDELQVNISLKNALTKKPIKPKMVLKNLINARMSNVEFQIFDQRYVVVINAPLVRDMKLPQVLYANYEVQPSQLFILFGEKSSSKFTWLKSRDKSTWVQVANTFRYKPSEEDVGHYLKLICVPCCSVLTGPAVEVVSDSRVVEMGELPTCPFEKRHEFTTTQLADNCFRFVSYNILSNRYADNEQFSYCPPQFLAIDYRKQLVAKELSGYNSDIFCLQEVDQFAYNYYYKNLFKNKNYHSFYYRKGNKIPEGLACFYNKTRFKRVDDHQIIYSQEYSYKKNHYKYLRPIIESNALLKDCFMKQLTSLQVTVLNVNNSNRNVFIIVANTHLYYHPDAELVRVLQISMATTYLSLLHKQYNKDGNTVRVILCGDFNSVPTSTVYEFLTKGNLSRDNKVFEKTVNNVNLRHDFQLQSACGSPTYTNYTDDFRGCLDYIFIEKDKMRVCNVVPFPKNEDLEAFEGLPNEVYPSDHLALVVDLEII</sequence>
<feature type="domain" description="Endonuclease/exonuclease/phosphatase" evidence="1">
    <location>
        <begin position="246"/>
        <end position="546"/>
    </location>
</feature>
<proteinExistence type="predicted"/>
<evidence type="ECO:0000259" key="2">
    <source>
        <dbReference type="Pfam" id="PF21171"/>
    </source>
</evidence>
<dbReference type="PANTHER" id="PTHR12121">
    <property type="entry name" value="CARBON CATABOLITE REPRESSOR PROTEIN 4"/>
    <property type="match status" value="1"/>
</dbReference>
<evidence type="ECO:0000313" key="3">
    <source>
        <dbReference type="EMBL" id="KYB27365.1"/>
    </source>
</evidence>
<dbReference type="OMA" id="WFEVGCS"/>
<dbReference type="OrthoDB" id="412787at2759"/>
<feature type="domain" description="2',5'-phosphodiesterase 12-like N-terminal" evidence="2">
    <location>
        <begin position="127"/>
        <end position="214"/>
    </location>
</feature>
<dbReference type="InterPro" id="IPR036691">
    <property type="entry name" value="Endo/exonu/phosph_ase_sf"/>
</dbReference>
<name>A0A139WHN1_TRICA</name>
<evidence type="ECO:0000313" key="4">
    <source>
        <dbReference type="Proteomes" id="UP000007266"/>
    </source>
</evidence>
<protein>
    <submittedName>
        <fullName evidence="3">2',5'-phosphodiesterase 12-like Protein</fullName>
    </submittedName>
</protein>
<dbReference type="PANTHER" id="PTHR12121:SF37">
    <property type="entry name" value="2',5'-PHOSPHODIESTERASE 12"/>
    <property type="match status" value="1"/>
</dbReference>
<dbReference type="EMBL" id="KQ971343">
    <property type="protein sequence ID" value="KYB27365.1"/>
    <property type="molecule type" value="Genomic_DNA"/>
</dbReference>
<gene>
    <name evidence="3" type="primary">AUGUSTUS-3.0.2_33211</name>
    <name evidence="3" type="ORF">TcasGA2_TC033211</name>
</gene>
<dbReference type="Gene3D" id="3.60.10.10">
    <property type="entry name" value="Endonuclease/exonuclease/phosphatase"/>
    <property type="match status" value="1"/>
</dbReference>
<dbReference type="KEGG" id="tca:661154"/>
<dbReference type="SUPFAM" id="SSF56219">
    <property type="entry name" value="DNase I-like"/>
    <property type="match status" value="1"/>
</dbReference>
<dbReference type="Pfam" id="PF21171">
    <property type="entry name" value="PDE12-like_N"/>
    <property type="match status" value="1"/>
</dbReference>
<dbReference type="GO" id="GO:0000175">
    <property type="term" value="F:3'-5'-RNA exonuclease activity"/>
    <property type="evidence" value="ECO:0000318"/>
    <property type="project" value="GO_Central"/>
</dbReference>
<reference evidence="3 4" key="2">
    <citation type="journal article" date="2010" name="Nucleic Acids Res.">
        <title>BeetleBase in 2010: revisions to provide comprehensive genomic information for Tribolium castaneum.</title>
        <authorList>
            <person name="Kim H.S."/>
            <person name="Murphy T."/>
            <person name="Xia J."/>
            <person name="Caragea D."/>
            <person name="Park Y."/>
            <person name="Beeman R.W."/>
            <person name="Lorenzen M.D."/>
            <person name="Butcher S."/>
            <person name="Manak J.R."/>
            <person name="Brown S.J."/>
        </authorList>
    </citation>
    <scope>GENOME REANNOTATION</scope>
    <source>
        <strain evidence="3 4">Georgia GA2</strain>
    </source>
</reference>
<dbReference type="InterPro" id="IPR005135">
    <property type="entry name" value="Endo/exonuclease/phosphatase"/>
</dbReference>
<reference evidence="3 4" key="1">
    <citation type="journal article" date="2008" name="Nature">
        <title>The genome of the model beetle and pest Tribolium castaneum.</title>
        <authorList>
            <consortium name="Tribolium Genome Sequencing Consortium"/>
            <person name="Richards S."/>
            <person name="Gibbs R.A."/>
            <person name="Weinstock G.M."/>
            <person name="Brown S.J."/>
            <person name="Denell R."/>
            <person name="Beeman R.W."/>
            <person name="Gibbs R."/>
            <person name="Beeman R.W."/>
            <person name="Brown S.J."/>
            <person name="Bucher G."/>
            <person name="Friedrich M."/>
            <person name="Grimmelikhuijzen C.J."/>
            <person name="Klingler M."/>
            <person name="Lorenzen M."/>
            <person name="Richards S."/>
            <person name="Roth S."/>
            <person name="Schroder R."/>
            <person name="Tautz D."/>
            <person name="Zdobnov E.M."/>
            <person name="Muzny D."/>
            <person name="Gibbs R.A."/>
            <person name="Weinstock G.M."/>
            <person name="Attaway T."/>
            <person name="Bell S."/>
            <person name="Buhay C.J."/>
            <person name="Chandrabose M.N."/>
            <person name="Chavez D."/>
            <person name="Clerk-Blankenburg K.P."/>
            <person name="Cree A."/>
            <person name="Dao M."/>
            <person name="Davis C."/>
            <person name="Chacko J."/>
            <person name="Dinh H."/>
            <person name="Dugan-Rocha S."/>
            <person name="Fowler G."/>
            <person name="Garner T.T."/>
            <person name="Garnes J."/>
            <person name="Gnirke A."/>
            <person name="Hawes A."/>
            <person name="Hernandez J."/>
            <person name="Hines S."/>
            <person name="Holder M."/>
            <person name="Hume J."/>
            <person name="Jhangiani S.N."/>
            <person name="Joshi V."/>
            <person name="Khan Z.M."/>
            <person name="Jackson L."/>
            <person name="Kovar C."/>
            <person name="Kowis A."/>
            <person name="Lee S."/>
            <person name="Lewis L.R."/>
            <person name="Margolis J."/>
            <person name="Morgan M."/>
            <person name="Nazareth L.V."/>
            <person name="Nguyen N."/>
            <person name="Okwuonu G."/>
            <person name="Parker D."/>
            <person name="Richards S."/>
            <person name="Ruiz S.J."/>
            <person name="Santibanez J."/>
            <person name="Savard J."/>
            <person name="Scherer S.E."/>
            <person name="Schneider B."/>
            <person name="Sodergren E."/>
            <person name="Tautz D."/>
            <person name="Vattahil S."/>
            <person name="Villasana D."/>
            <person name="White C.S."/>
            <person name="Wright R."/>
            <person name="Park Y."/>
            <person name="Beeman R.W."/>
            <person name="Lord J."/>
            <person name="Oppert B."/>
            <person name="Lorenzen M."/>
            <person name="Brown S."/>
            <person name="Wang L."/>
            <person name="Savard J."/>
            <person name="Tautz D."/>
            <person name="Richards S."/>
            <person name="Weinstock G."/>
            <person name="Gibbs R.A."/>
            <person name="Liu Y."/>
            <person name="Worley K."/>
            <person name="Weinstock G."/>
            <person name="Elsik C.G."/>
            <person name="Reese J.T."/>
            <person name="Elhaik E."/>
            <person name="Landan G."/>
            <person name="Graur D."/>
            <person name="Arensburger P."/>
            <person name="Atkinson P."/>
            <person name="Beeman R.W."/>
            <person name="Beidler J."/>
            <person name="Brown S.J."/>
            <person name="Demuth J.P."/>
            <person name="Drury D.W."/>
            <person name="Du Y.Z."/>
            <person name="Fujiwara H."/>
            <person name="Lorenzen M."/>
            <person name="Maselli V."/>
            <person name="Osanai M."/>
            <person name="Park Y."/>
            <person name="Robertson H.M."/>
            <person name="Tu Z."/>
            <person name="Wang J.J."/>
            <person name="Wang S."/>
            <person name="Richards S."/>
            <person name="Song H."/>
            <person name="Zhang L."/>
            <person name="Sodergren E."/>
            <person name="Werner D."/>
            <person name="Stanke M."/>
            <person name="Morgenstern B."/>
            <person name="Solovyev V."/>
            <person name="Kosarev P."/>
            <person name="Brown G."/>
            <person name="Chen H.C."/>
            <person name="Ermolaeva O."/>
            <person name="Hlavina W."/>
            <person name="Kapustin Y."/>
            <person name="Kiryutin B."/>
            <person name="Kitts P."/>
            <person name="Maglott D."/>
            <person name="Pruitt K."/>
            <person name="Sapojnikov V."/>
            <person name="Souvorov A."/>
            <person name="Mackey A.J."/>
            <person name="Waterhouse R.M."/>
            <person name="Wyder S."/>
            <person name="Zdobnov E.M."/>
            <person name="Zdobnov E.M."/>
            <person name="Wyder S."/>
            <person name="Kriventseva E.V."/>
            <person name="Kadowaki T."/>
            <person name="Bork P."/>
            <person name="Aranda M."/>
            <person name="Bao R."/>
            <person name="Beermann A."/>
            <person name="Berns N."/>
            <person name="Bolognesi R."/>
            <person name="Bonneton F."/>
            <person name="Bopp D."/>
            <person name="Brown S.J."/>
            <person name="Bucher G."/>
            <person name="Butts T."/>
            <person name="Chaumot A."/>
            <person name="Denell R.E."/>
            <person name="Ferrier D.E."/>
            <person name="Friedrich M."/>
            <person name="Gordon C.M."/>
            <person name="Jindra M."/>
            <person name="Klingler M."/>
            <person name="Lan Q."/>
            <person name="Lattorff H.M."/>
            <person name="Laudet V."/>
            <person name="von Levetsow C."/>
            <person name="Liu Z."/>
            <person name="Lutz R."/>
            <person name="Lynch J.A."/>
            <person name="da Fonseca R.N."/>
            <person name="Posnien N."/>
            <person name="Reuter R."/>
            <person name="Roth S."/>
            <person name="Savard J."/>
            <person name="Schinko J.B."/>
            <person name="Schmitt C."/>
            <person name="Schoppmeier M."/>
            <person name="Schroder R."/>
            <person name="Shippy T.D."/>
            <person name="Simonnet F."/>
            <person name="Marques-Souza H."/>
            <person name="Tautz D."/>
            <person name="Tomoyasu Y."/>
            <person name="Trauner J."/>
            <person name="Van der Zee M."/>
            <person name="Vervoort M."/>
            <person name="Wittkopp N."/>
            <person name="Wimmer E.A."/>
            <person name="Yang X."/>
            <person name="Jones A.K."/>
            <person name="Sattelle D.B."/>
            <person name="Ebert P.R."/>
            <person name="Nelson D."/>
            <person name="Scott J.G."/>
            <person name="Beeman R.W."/>
            <person name="Muthukrishnan S."/>
            <person name="Kramer K.J."/>
            <person name="Arakane Y."/>
            <person name="Beeman R.W."/>
            <person name="Zhu Q."/>
            <person name="Hogenkamp D."/>
            <person name="Dixit R."/>
            <person name="Oppert B."/>
            <person name="Jiang H."/>
            <person name="Zou Z."/>
            <person name="Marshall J."/>
            <person name="Elpidina E."/>
            <person name="Vinokurov K."/>
            <person name="Oppert C."/>
            <person name="Zou Z."/>
            <person name="Evans J."/>
            <person name="Lu Z."/>
            <person name="Zhao P."/>
            <person name="Sumathipala N."/>
            <person name="Altincicek B."/>
            <person name="Vilcinskas A."/>
            <person name="Williams M."/>
            <person name="Hultmark D."/>
            <person name="Hetru C."/>
            <person name="Jiang H."/>
            <person name="Grimmelikhuijzen C.J."/>
            <person name="Hauser F."/>
            <person name="Cazzamali G."/>
            <person name="Williamson M."/>
            <person name="Park Y."/>
            <person name="Li B."/>
            <person name="Tanaka Y."/>
            <person name="Predel R."/>
            <person name="Neupert S."/>
            <person name="Schachtner J."/>
            <person name="Verleyen P."/>
            <person name="Raible F."/>
            <person name="Bork P."/>
            <person name="Friedrich M."/>
            <person name="Walden K.K."/>
            <person name="Robertson H.M."/>
            <person name="Angeli S."/>
            <person name="Foret S."/>
            <person name="Bucher G."/>
            <person name="Schuetz S."/>
            <person name="Maleszka R."/>
            <person name="Wimmer E.A."/>
            <person name="Beeman R.W."/>
            <person name="Lorenzen M."/>
            <person name="Tomoyasu Y."/>
            <person name="Miller S.C."/>
            <person name="Grossmann D."/>
            <person name="Bucher G."/>
        </authorList>
    </citation>
    <scope>NUCLEOTIDE SEQUENCE [LARGE SCALE GENOMIC DNA]</scope>
    <source>
        <strain evidence="3 4">Georgia GA2</strain>
    </source>
</reference>
<dbReference type="Proteomes" id="UP000007266">
    <property type="component" value="Linkage group 5"/>
</dbReference>
<dbReference type="STRING" id="7070.A0A139WHN1"/>
<dbReference type="GO" id="GO:0000288">
    <property type="term" value="P:nuclear-transcribed mRNA catabolic process, deadenylation-dependent decay"/>
    <property type="evidence" value="ECO:0000318"/>
    <property type="project" value="GO_Central"/>
</dbReference>
<evidence type="ECO:0000259" key="1">
    <source>
        <dbReference type="Pfam" id="PF03372"/>
    </source>
</evidence>
<dbReference type="InParanoid" id="A0A139WHN1"/>
<dbReference type="GO" id="GO:0005739">
    <property type="term" value="C:mitochondrion"/>
    <property type="evidence" value="ECO:0000318"/>
    <property type="project" value="GO_Central"/>
</dbReference>
<keyword evidence="4" id="KW-1185">Reference proteome</keyword>
<accession>A0A139WHN1</accession>
<dbReference type="AlphaFoldDB" id="A0A139WHN1"/>
<dbReference type="InterPro" id="IPR048821">
    <property type="entry name" value="PDE12-like_N"/>
</dbReference>